<sequence>MPALVSIIIPNYNRAHLILCTLDSIISQTYPHWECLVIDDGSSDRSAAVIQDYADRDARIRYYERPANRPRGANACRNYGLELSQGDYINWFDSDDLMHPEKLEQQLKALESVDFPFCVCQSLEFEESVSNIIGLKSKHIYSNNPLDDFLQKKIIWLTQAPLFRKSFLFDHYFRFDEALQAGQEWEFFTRILIKQQYYCTVEVPLVYIRRHADSISNQTSLIKDWNYYLTRDKIYTLYKSELSMKSQKYLRKFFITSFKLFLRNKKIPYAYKIWRKNICFDFNYSLKSHFYILMSLLSFLMFKKGEYFLTKVKP</sequence>
<proteinExistence type="predicted"/>
<dbReference type="RefSeq" id="WP_387960658.1">
    <property type="nucleotide sequence ID" value="NZ_JBHSGP010000005.1"/>
</dbReference>
<evidence type="ECO:0000259" key="1">
    <source>
        <dbReference type="Pfam" id="PF00535"/>
    </source>
</evidence>
<dbReference type="PANTHER" id="PTHR43685:SF2">
    <property type="entry name" value="GLYCOSYLTRANSFERASE 2-LIKE DOMAIN-CONTAINING PROTEIN"/>
    <property type="match status" value="1"/>
</dbReference>
<dbReference type="InterPro" id="IPR001173">
    <property type="entry name" value="Glyco_trans_2-like"/>
</dbReference>
<name>A0ABV9N3M4_9FLAO</name>
<feature type="domain" description="Glycosyltransferase 2-like" evidence="1">
    <location>
        <begin position="6"/>
        <end position="158"/>
    </location>
</feature>
<dbReference type="Gene3D" id="3.90.550.10">
    <property type="entry name" value="Spore Coat Polysaccharide Biosynthesis Protein SpsA, Chain A"/>
    <property type="match status" value="1"/>
</dbReference>
<gene>
    <name evidence="2" type="ORF">ACFO5O_02560</name>
</gene>
<dbReference type="InterPro" id="IPR050834">
    <property type="entry name" value="Glycosyltransf_2"/>
</dbReference>
<dbReference type="CDD" id="cd00761">
    <property type="entry name" value="Glyco_tranf_GTA_type"/>
    <property type="match status" value="1"/>
</dbReference>
<dbReference type="Pfam" id="PF00535">
    <property type="entry name" value="Glycos_transf_2"/>
    <property type="match status" value="1"/>
</dbReference>
<accession>A0ABV9N3M4</accession>
<reference evidence="3" key="1">
    <citation type="journal article" date="2019" name="Int. J. Syst. Evol. Microbiol.">
        <title>The Global Catalogue of Microorganisms (GCM) 10K type strain sequencing project: providing services to taxonomists for standard genome sequencing and annotation.</title>
        <authorList>
            <consortium name="The Broad Institute Genomics Platform"/>
            <consortium name="The Broad Institute Genome Sequencing Center for Infectious Disease"/>
            <person name="Wu L."/>
            <person name="Ma J."/>
        </authorList>
    </citation>
    <scope>NUCLEOTIDE SEQUENCE [LARGE SCALE GENOMIC DNA]</scope>
    <source>
        <strain evidence="3">CCUG 63682</strain>
    </source>
</reference>
<evidence type="ECO:0000313" key="2">
    <source>
        <dbReference type="EMBL" id="MFC4721188.1"/>
    </source>
</evidence>
<comment type="caution">
    <text evidence="2">The sequence shown here is derived from an EMBL/GenBank/DDBJ whole genome shotgun (WGS) entry which is preliminary data.</text>
</comment>
<dbReference type="SUPFAM" id="SSF53448">
    <property type="entry name" value="Nucleotide-diphospho-sugar transferases"/>
    <property type="match status" value="1"/>
</dbReference>
<keyword evidence="3" id="KW-1185">Reference proteome</keyword>
<protein>
    <submittedName>
        <fullName evidence="2">Glycosyltransferase family 2 protein</fullName>
    </submittedName>
</protein>
<dbReference type="PANTHER" id="PTHR43685">
    <property type="entry name" value="GLYCOSYLTRANSFERASE"/>
    <property type="match status" value="1"/>
</dbReference>
<evidence type="ECO:0000313" key="3">
    <source>
        <dbReference type="Proteomes" id="UP001595953"/>
    </source>
</evidence>
<organism evidence="2 3">
    <name type="scientific">Geojedonia litorea</name>
    <dbReference type="NCBI Taxonomy" id="1268269"/>
    <lineage>
        <taxon>Bacteria</taxon>
        <taxon>Pseudomonadati</taxon>
        <taxon>Bacteroidota</taxon>
        <taxon>Flavobacteriia</taxon>
        <taxon>Flavobacteriales</taxon>
        <taxon>Flavobacteriaceae</taxon>
        <taxon>Geojedonia</taxon>
    </lineage>
</organism>
<dbReference type="InterPro" id="IPR029044">
    <property type="entry name" value="Nucleotide-diphossugar_trans"/>
</dbReference>
<dbReference type="EMBL" id="JBHSGP010000005">
    <property type="protein sequence ID" value="MFC4721188.1"/>
    <property type="molecule type" value="Genomic_DNA"/>
</dbReference>
<dbReference type="Proteomes" id="UP001595953">
    <property type="component" value="Unassembled WGS sequence"/>
</dbReference>